<dbReference type="PROSITE" id="PS00600">
    <property type="entry name" value="AA_TRANSFER_CLASS_3"/>
    <property type="match status" value="1"/>
</dbReference>
<dbReference type="PANTHER" id="PTHR42684">
    <property type="entry name" value="ADENOSYLMETHIONINE-8-AMINO-7-OXONONANOATE AMINOTRANSFERASE"/>
    <property type="match status" value="1"/>
</dbReference>
<keyword evidence="6" id="KW-1185">Reference proteome</keyword>
<accession>A0A9P8UNL6</accession>
<dbReference type="PANTHER" id="PTHR42684:SF3">
    <property type="entry name" value="ADENOSYLMETHIONINE-8-AMINO-7-OXONONANOATE AMINOTRANSFERASE"/>
    <property type="match status" value="1"/>
</dbReference>
<dbReference type="Gene3D" id="3.40.50.300">
    <property type="entry name" value="P-loop containing nucleotide triphosphate hydrolases"/>
    <property type="match status" value="1"/>
</dbReference>
<dbReference type="InterPro" id="IPR015424">
    <property type="entry name" value="PyrdxlP-dep_Trfase"/>
</dbReference>
<keyword evidence="4" id="KW-0663">Pyridoxal phosphate</keyword>
<dbReference type="Gene3D" id="3.90.1150.10">
    <property type="entry name" value="Aspartate Aminotransferase, domain 1"/>
    <property type="match status" value="1"/>
</dbReference>
<dbReference type="SUPFAM" id="SSF53383">
    <property type="entry name" value="PLP-dependent transferases"/>
    <property type="match status" value="1"/>
</dbReference>
<protein>
    <submittedName>
        <fullName evidence="5">Dethiobiotin synthetase</fullName>
    </submittedName>
</protein>
<dbReference type="SUPFAM" id="SSF52540">
    <property type="entry name" value="P-loop containing nucleoside triphosphate hydrolases"/>
    <property type="match status" value="1"/>
</dbReference>
<dbReference type="InterPro" id="IPR005814">
    <property type="entry name" value="Aminotrans_3"/>
</dbReference>
<dbReference type="GO" id="GO:0004141">
    <property type="term" value="F:dethiobiotin synthase activity"/>
    <property type="evidence" value="ECO:0007669"/>
    <property type="project" value="TreeGrafter"/>
</dbReference>
<comment type="subcellular location">
    <subcellularLocation>
        <location evidence="1">Mitochondrion</location>
    </subcellularLocation>
</comment>
<dbReference type="InterPro" id="IPR015421">
    <property type="entry name" value="PyrdxlP-dep_Trfase_major"/>
</dbReference>
<evidence type="ECO:0000256" key="2">
    <source>
        <dbReference type="ARBA" id="ARBA00022576"/>
    </source>
</evidence>
<dbReference type="AlphaFoldDB" id="A0A9P8UNL6"/>
<dbReference type="InterPro" id="IPR049704">
    <property type="entry name" value="Aminotrans_3_PPA_site"/>
</dbReference>
<dbReference type="CDD" id="cd03109">
    <property type="entry name" value="DTBS"/>
    <property type="match status" value="1"/>
</dbReference>
<dbReference type="GO" id="GO:0030170">
    <property type="term" value="F:pyridoxal phosphate binding"/>
    <property type="evidence" value="ECO:0007669"/>
    <property type="project" value="InterPro"/>
</dbReference>
<keyword evidence="3" id="KW-0808">Transferase</keyword>
<dbReference type="GeneID" id="70131488"/>
<evidence type="ECO:0000313" key="5">
    <source>
        <dbReference type="EMBL" id="KAH6655994.1"/>
    </source>
</evidence>
<comment type="caution">
    <text evidence="5">The sequence shown here is derived from an EMBL/GenBank/DDBJ whole genome shotgun (WGS) entry which is preliminary data.</text>
</comment>
<proteinExistence type="predicted"/>
<dbReference type="Pfam" id="PF00202">
    <property type="entry name" value="Aminotran_3"/>
    <property type="match status" value="2"/>
</dbReference>
<dbReference type="OrthoDB" id="425114at2759"/>
<dbReference type="Gene3D" id="3.40.640.10">
    <property type="entry name" value="Type I PLP-dependent aspartate aminotransferase-like (Major domain)"/>
    <property type="match status" value="1"/>
</dbReference>
<dbReference type="InterPro" id="IPR015422">
    <property type="entry name" value="PyrdxlP-dep_Trfase_small"/>
</dbReference>
<gene>
    <name evidence="5" type="ORF">BKA67DRAFT_562403</name>
</gene>
<dbReference type="Proteomes" id="UP000758603">
    <property type="component" value="Unassembled WGS sequence"/>
</dbReference>
<sequence>MAPAGALLWRSLRIYQVYGANTEVGKTIITTALCNATKNVFKDGATNYLKPVSTGPENEADARHISRYAPEVNQATLHQYDLAVSPHVAALGKSIPSDTELLKSIYAHASKTAAKGAGWLFIETAGGVHSPGPSGKPQAELYKALRCPVILIGDSKLGGISLTISAYESLKIRGYDVEAVMLFQEDQYKNSDYLTAYFRENHDVPVYAVPHPPSRADEPDLDLQAIHKYYRELGQSPLLKSALTHLEAQHQTRLLKLGSMSALAHSKIWYPFTQQKLTNPDTITAIDSACGDHFQTLIPTSQRDRSEDTQTAALQSSFDGSASWWTQGLGHASTPLTLAAAYAAGRYGHVMFADCIHAPALRLATALLDGMQNPRLTRVFYSDDGSTGVEVALKMALRAARMRYGWDISRTKRLGVIGLKGGYHGDTIGAMDCANPNDFNKEVEWYEGRGLWFDTPNILCKGGKWTIDMPEGMGESKTFEKLTDIFDIEIREARGDHEHYEGLIEKSLISHLKKGRKFGAVLIEPVVLGAGGMMLVDPLFQRALVNVVRRSSELFSTLSPNDSPNRETTSGLQDWTGLPVIFDEVFTGLYRLGRFTSSSFLKLHADISVHAKLLTGGLVPLCTTLASESVFKAFESDSKADALLHGHSYTAHPVGCHVAVESVAQMEKMEREGDWDWAKKDGWTNGVNAASSSHQDLWSIWSKEFINWLSHQQSVEGAWALGSVLAIHMRTSDGGGYTSTVAQQLRDRLRHDASGGEDGPCNVHSRVLGNVIYFMGSQTSKKAVVRSIEKLIQEAL</sequence>
<evidence type="ECO:0000256" key="4">
    <source>
        <dbReference type="ARBA" id="ARBA00022898"/>
    </source>
</evidence>
<evidence type="ECO:0000256" key="3">
    <source>
        <dbReference type="ARBA" id="ARBA00022679"/>
    </source>
</evidence>
<dbReference type="GO" id="GO:0004015">
    <property type="term" value="F:adenosylmethionine-8-amino-7-oxononanoate transaminase activity"/>
    <property type="evidence" value="ECO:0007669"/>
    <property type="project" value="TreeGrafter"/>
</dbReference>
<dbReference type="InterPro" id="IPR027417">
    <property type="entry name" value="P-loop_NTPase"/>
</dbReference>
<evidence type="ECO:0000256" key="1">
    <source>
        <dbReference type="ARBA" id="ARBA00004173"/>
    </source>
</evidence>
<dbReference type="GO" id="GO:0009102">
    <property type="term" value="P:biotin biosynthetic process"/>
    <property type="evidence" value="ECO:0007669"/>
    <property type="project" value="TreeGrafter"/>
</dbReference>
<name>A0A9P8UNL6_9PEZI</name>
<dbReference type="RefSeq" id="XP_045960259.1">
    <property type="nucleotide sequence ID" value="XM_046102596.1"/>
</dbReference>
<keyword evidence="2" id="KW-0032">Aminotransferase</keyword>
<dbReference type="EMBL" id="JAGPXC010000003">
    <property type="protein sequence ID" value="KAH6655994.1"/>
    <property type="molecule type" value="Genomic_DNA"/>
</dbReference>
<dbReference type="Pfam" id="PF13500">
    <property type="entry name" value="AAA_26"/>
    <property type="match status" value="1"/>
</dbReference>
<dbReference type="GO" id="GO:0005739">
    <property type="term" value="C:mitochondrion"/>
    <property type="evidence" value="ECO:0007669"/>
    <property type="project" value="UniProtKB-SubCell"/>
</dbReference>
<evidence type="ECO:0000313" key="6">
    <source>
        <dbReference type="Proteomes" id="UP000758603"/>
    </source>
</evidence>
<reference evidence="5" key="1">
    <citation type="journal article" date="2021" name="Nat. Commun.">
        <title>Genetic determinants of endophytism in the Arabidopsis root mycobiome.</title>
        <authorList>
            <person name="Mesny F."/>
            <person name="Miyauchi S."/>
            <person name="Thiergart T."/>
            <person name="Pickel B."/>
            <person name="Atanasova L."/>
            <person name="Karlsson M."/>
            <person name="Huettel B."/>
            <person name="Barry K.W."/>
            <person name="Haridas S."/>
            <person name="Chen C."/>
            <person name="Bauer D."/>
            <person name="Andreopoulos W."/>
            <person name="Pangilinan J."/>
            <person name="LaButti K."/>
            <person name="Riley R."/>
            <person name="Lipzen A."/>
            <person name="Clum A."/>
            <person name="Drula E."/>
            <person name="Henrissat B."/>
            <person name="Kohler A."/>
            <person name="Grigoriev I.V."/>
            <person name="Martin F.M."/>
            <person name="Hacquard S."/>
        </authorList>
    </citation>
    <scope>NUCLEOTIDE SEQUENCE</scope>
    <source>
        <strain evidence="5">MPI-SDFR-AT-0073</strain>
    </source>
</reference>
<organism evidence="5 6">
    <name type="scientific">Truncatella angustata</name>
    <dbReference type="NCBI Taxonomy" id="152316"/>
    <lineage>
        <taxon>Eukaryota</taxon>
        <taxon>Fungi</taxon>
        <taxon>Dikarya</taxon>
        <taxon>Ascomycota</taxon>
        <taxon>Pezizomycotina</taxon>
        <taxon>Sordariomycetes</taxon>
        <taxon>Xylariomycetidae</taxon>
        <taxon>Amphisphaeriales</taxon>
        <taxon>Sporocadaceae</taxon>
        <taxon>Truncatella</taxon>
    </lineage>
</organism>